<gene>
    <name evidence="1" type="ORF">EDD60_1243</name>
</gene>
<organism evidence="1 2">
    <name type="scientific">Longibaculum muris</name>
    <dbReference type="NCBI Taxonomy" id="1796628"/>
    <lineage>
        <taxon>Bacteria</taxon>
        <taxon>Bacillati</taxon>
        <taxon>Bacillota</taxon>
        <taxon>Erysipelotrichia</taxon>
        <taxon>Erysipelotrichales</taxon>
        <taxon>Coprobacillaceae</taxon>
        <taxon>Longibaculum</taxon>
    </lineage>
</organism>
<accession>A0A4R3YLN6</accession>
<dbReference type="Proteomes" id="UP000295515">
    <property type="component" value="Unassembled WGS sequence"/>
</dbReference>
<name>A0A4R3YLN6_9FIRM</name>
<dbReference type="AlphaFoldDB" id="A0A4R3YLN6"/>
<dbReference type="RefSeq" id="WP_066444669.1">
    <property type="nucleotide sequence ID" value="NZ_JANKBF010000021.1"/>
</dbReference>
<comment type="caution">
    <text evidence="1">The sequence shown here is derived from an EMBL/GenBank/DDBJ whole genome shotgun (WGS) entry which is preliminary data.</text>
</comment>
<sequence>MKRTKEIKIRFTNDELSSLNAYVSKAGYTSREKYMRTVLLDKVPREQPNIDYQKLINEFNSIGNNLNQLVRLAYYQPLVEQETLSLLSQLKTLIKTTETAVRGAS</sequence>
<dbReference type="Pfam" id="PF21983">
    <property type="entry name" value="NikA-like"/>
    <property type="match status" value="1"/>
</dbReference>
<dbReference type="EMBL" id="SMCQ01000024">
    <property type="protein sequence ID" value="TCV93082.1"/>
    <property type="molecule type" value="Genomic_DNA"/>
</dbReference>
<evidence type="ECO:0000313" key="1">
    <source>
        <dbReference type="EMBL" id="TCV93082.1"/>
    </source>
</evidence>
<reference evidence="1 2" key="1">
    <citation type="submission" date="2019-03" db="EMBL/GenBank/DDBJ databases">
        <title>Genomic Encyclopedia of Type Strains, Phase IV (KMG-IV): sequencing the most valuable type-strain genomes for metagenomic binning, comparative biology and taxonomic classification.</title>
        <authorList>
            <person name="Goeker M."/>
        </authorList>
    </citation>
    <scope>NUCLEOTIDE SEQUENCE [LARGE SCALE GENOMIC DNA]</scope>
    <source>
        <strain evidence="1 2">DSM 29487</strain>
    </source>
</reference>
<evidence type="ECO:0000313" key="2">
    <source>
        <dbReference type="Proteomes" id="UP000295515"/>
    </source>
</evidence>
<proteinExistence type="predicted"/>
<dbReference type="InterPro" id="IPR053842">
    <property type="entry name" value="NikA-like"/>
</dbReference>
<dbReference type="GeneID" id="98916360"/>
<protein>
    <submittedName>
        <fullName evidence="1">Mobilization protein MobC</fullName>
    </submittedName>
</protein>
<keyword evidence="2" id="KW-1185">Reference proteome</keyword>